<feature type="binding site" evidence="10">
    <location>
        <begin position="377"/>
        <end position="378"/>
    </location>
    <ligand>
        <name>ATP</name>
        <dbReference type="ChEBI" id="CHEBI:30616"/>
    </ligand>
</feature>
<evidence type="ECO:0000313" key="13">
    <source>
        <dbReference type="EMBL" id="GGZ40260.1"/>
    </source>
</evidence>
<name>A0A918UXP4_9ACTN</name>
<dbReference type="Gene3D" id="3.60.20.10">
    <property type="entry name" value="Glutamine Phosphoribosylpyrophosphate, subunit 1, domain 1"/>
    <property type="match status" value="1"/>
</dbReference>
<reference evidence="13" key="1">
    <citation type="journal article" date="2014" name="Int. J. Syst. Evol. Microbiol.">
        <title>Complete genome sequence of Corynebacterium casei LMG S-19264T (=DSM 44701T), isolated from a smear-ripened cheese.</title>
        <authorList>
            <consortium name="US DOE Joint Genome Institute (JGI-PGF)"/>
            <person name="Walter F."/>
            <person name="Albersmeier A."/>
            <person name="Kalinowski J."/>
            <person name="Ruckert C."/>
        </authorList>
    </citation>
    <scope>NUCLEOTIDE SEQUENCE</scope>
    <source>
        <strain evidence="13">JCM 4988</strain>
    </source>
</reference>
<dbReference type="CDD" id="cd01991">
    <property type="entry name" value="Asn_synthase_B_C"/>
    <property type="match status" value="1"/>
</dbReference>
<dbReference type="Proteomes" id="UP000630936">
    <property type="component" value="Unassembled WGS sequence"/>
</dbReference>
<evidence type="ECO:0000256" key="1">
    <source>
        <dbReference type="ARBA" id="ARBA00005187"/>
    </source>
</evidence>
<dbReference type="GO" id="GO:0004066">
    <property type="term" value="F:asparagine synthase (glutamine-hydrolyzing) activity"/>
    <property type="evidence" value="ECO:0007669"/>
    <property type="project" value="UniProtKB-EC"/>
</dbReference>
<reference evidence="13" key="2">
    <citation type="submission" date="2020-09" db="EMBL/GenBank/DDBJ databases">
        <authorList>
            <person name="Sun Q."/>
            <person name="Ohkuma M."/>
        </authorList>
    </citation>
    <scope>NUCLEOTIDE SEQUENCE</scope>
    <source>
        <strain evidence="13">JCM 4988</strain>
    </source>
</reference>
<dbReference type="Gene3D" id="3.40.50.620">
    <property type="entry name" value="HUPs"/>
    <property type="match status" value="1"/>
</dbReference>
<feature type="binding site" evidence="10">
    <location>
        <position position="291"/>
    </location>
    <ligand>
        <name>ATP</name>
        <dbReference type="ChEBI" id="CHEBI:30616"/>
    </ligand>
</feature>
<dbReference type="EC" id="6.3.5.4" evidence="3"/>
<feature type="binding site" evidence="10">
    <location>
        <position position="261"/>
    </location>
    <ligand>
        <name>ATP</name>
        <dbReference type="ChEBI" id="CHEBI:30616"/>
    </ligand>
</feature>
<dbReference type="Pfam" id="PF13537">
    <property type="entry name" value="GATase_7"/>
    <property type="match status" value="1"/>
</dbReference>
<evidence type="ECO:0000256" key="9">
    <source>
        <dbReference type="PIRSR" id="PIRSR001589-1"/>
    </source>
</evidence>
<accession>A0A918UXP4</accession>
<dbReference type="SUPFAM" id="SSF52402">
    <property type="entry name" value="Adenine nucleotide alpha hydrolases-like"/>
    <property type="match status" value="1"/>
</dbReference>
<feature type="binding site" evidence="10">
    <location>
        <position position="102"/>
    </location>
    <ligand>
        <name>L-glutamine</name>
        <dbReference type="ChEBI" id="CHEBI:58359"/>
    </ligand>
</feature>
<comment type="catalytic activity">
    <reaction evidence="8">
        <text>L-aspartate + L-glutamine + ATP + H2O = L-asparagine + L-glutamate + AMP + diphosphate + H(+)</text>
        <dbReference type="Rhea" id="RHEA:12228"/>
        <dbReference type="ChEBI" id="CHEBI:15377"/>
        <dbReference type="ChEBI" id="CHEBI:15378"/>
        <dbReference type="ChEBI" id="CHEBI:29985"/>
        <dbReference type="ChEBI" id="CHEBI:29991"/>
        <dbReference type="ChEBI" id="CHEBI:30616"/>
        <dbReference type="ChEBI" id="CHEBI:33019"/>
        <dbReference type="ChEBI" id="CHEBI:58048"/>
        <dbReference type="ChEBI" id="CHEBI:58359"/>
        <dbReference type="ChEBI" id="CHEBI:456215"/>
        <dbReference type="EC" id="6.3.5.4"/>
    </reaction>
</comment>
<evidence type="ECO:0000256" key="2">
    <source>
        <dbReference type="ARBA" id="ARBA00005752"/>
    </source>
</evidence>
<evidence type="ECO:0000256" key="6">
    <source>
        <dbReference type="ARBA" id="ARBA00022888"/>
    </source>
</evidence>
<dbReference type="RefSeq" id="WP_190124329.1">
    <property type="nucleotide sequence ID" value="NZ_BMWG01000011.1"/>
</dbReference>
<keyword evidence="6 9" id="KW-0061">Asparagine biosynthesis</keyword>
<keyword evidence="5 10" id="KW-0067">ATP-binding</keyword>
<protein>
    <recommendedName>
        <fullName evidence="3">asparagine synthase (glutamine-hydrolyzing)</fullName>
        <ecNumber evidence="3">6.3.5.4</ecNumber>
    </recommendedName>
</protein>
<evidence type="ECO:0000259" key="12">
    <source>
        <dbReference type="PROSITE" id="PS51278"/>
    </source>
</evidence>
<dbReference type="CDD" id="cd00712">
    <property type="entry name" value="AsnB"/>
    <property type="match status" value="1"/>
</dbReference>
<comment type="similarity">
    <text evidence="2">Belongs to the asparagine synthetase family.</text>
</comment>
<dbReference type="InterPro" id="IPR033738">
    <property type="entry name" value="AsnB_N"/>
</dbReference>
<dbReference type="GO" id="GO:0005524">
    <property type="term" value="F:ATP binding"/>
    <property type="evidence" value="ECO:0007669"/>
    <property type="project" value="UniProtKB-KW"/>
</dbReference>
<dbReference type="AlphaFoldDB" id="A0A918UXP4"/>
<dbReference type="InterPro" id="IPR051786">
    <property type="entry name" value="ASN_synthetase/amidase"/>
</dbReference>
<dbReference type="NCBIfam" id="TIGR01536">
    <property type="entry name" value="asn_synth_AEB"/>
    <property type="match status" value="1"/>
</dbReference>
<dbReference type="Pfam" id="PF00733">
    <property type="entry name" value="Asn_synthase"/>
    <property type="match status" value="1"/>
</dbReference>
<dbReference type="InterPro" id="IPR014729">
    <property type="entry name" value="Rossmann-like_a/b/a_fold"/>
</dbReference>
<dbReference type="GO" id="GO:0006529">
    <property type="term" value="P:asparagine biosynthetic process"/>
    <property type="evidence" value="ECO:0007669"/>
    <property type="project" value="UniProtKB-KW"/>
</dbReference>
<evidence type="ECO:0000256" key="8">
    <source>
        <dbReference type="ARBA" id="ARBA00048741"/>
    </source>
</evidence>
<comment type="caution">
    <text evidence="13">The sequence shown here is derived from an EMBL/GenBank/DDBJ whole genome shotgun (WGS) entry which is preliminary data.</text>
</comment>
<evidence type="ECO:0000256" key="10">
    <source>
        <dbReference type="PIRSR" id="PIRSR001589-2"/>
    </source>
</evidence>
<dbReference type="EMBL" id="BMWG01000011">
    <property type="protein sequence ID" value="GGZ40260.1"/>
    <property type="molecule type" value="Genomic_DNA"/>
</dbReference>
<comment type="pathway">
    <text evidence="1">Amino-acid biosynthesis; L-asparagine biosynthesis; L-asparagine from L-aspartate (L-Gln route): step 1/1.</text>
</comment>
<proteinExistence type="inferred from homology"/>
<gene>
    <name evidence="13" type="primary">asnB</name>
    <name evidence="13" type="ORF">GCM10010387_38310</name>
</gene>
<dbReference type="InterPro" id="IPR017932">
    <property type="entry name" value="GATase_2_dom"/>
</dbReference>
<dbReference type="PANTHER" id="PTHR43284:SF1">
    <property type="entry name" value="ASPARAGINE SYNTHETASE"/>
    <property type="match status" value="1"/>
</dbReference>
<evidence type="ECO:0000256" key="7">
    <source>
        <dbReference type="ARBA" id="ARBA00022962"/>
    </source>
</evidence>
<keyword evidence="9" id="KW-0028">Amino-acid biosynthesis</keyword>
<evidence type="ECO:0000256" key="3">
    <source>
        <dbReference type="ARBA" id="ARBA00012737"/>
    </source>
</evidence>
<keyword evidence="7 9" id="KW-0315">Glutamine amidotransferase</keyword>
<dbReference type="PANTHER" id="PTHR43284">
    <property type="entry name" value="ASPARAGINE SYNTHETASE (GLUTAMINE-HYDROLYZING)"/>
    <property type="match status" value="1"/>
</dbReference>
<dbReference type="SUPFAM" id="SSF56235">
    <property type="entry name" value="N-terminal nucleophile aminohydrolases (Ntn hydrolases)"/>
    <property type="match status" value="1"/>
</dbReference>
<keyword evidence="14" id="KW-1185">Reference proteome</keyword>
<evidence type="ECO:0000256" key="11">
    <source>
        <dbReference type="PIRSR" id="PIRSR001589-3"/>
    </source>
</evidence>
<dbReference type="PIRSF" id="PIRSF001589">
    <property type="entry name" value="Asn_synthetase_glu-h"/>
    <property type="match status" value="1"/>
</dbReference>
<feature type="domain" description="Glutamine amidotransferase type-2" evidence="12">
    <location>
        <begin position="2"/>
        <end position="214"/>
    </location>
</feature>
<dbReference type="InterPro" id="IPR029055">
    <property type="entry name" value="Ntn_hydrolases_N"/>
</dbReference>
<dbReference type="InterPro" id="IPR001962">
    <property type="entry name" value="Asn_synthase"/>
</dbReference>
<sequence length="614" mass="68132">MCGITGWISFDRELTQETATLEAMVRTLTDRGPDAGGTWTDGHAALGHRRLAIIDLAGGVQPMQIQTLAGRIALTYSGEVYNFTELREELRRRGHHFRTASDTEVVLNAYLEWGDAMAERLNGMFAFAVWDSRTQKLTMIRDRMGIKPLFYHRTADGVIFASEPKAIFANPLAKPVVSARGLREFIAFHRPPGETIWDGVEEVVPGTVVTVDHAGVHRRTYWRLETQEHTDDLETTVGRVTELLDDTVARQLVADVPTCVLLSGGLDSSAITALAAARRASQGETLDTFAIDFAGESDHFVANEVHGSRDAGYAAEMARHAGTRHSDIVLSPADLADPEVRRQVVIARDSPAGLGDMDVSLYLLFKSIRERSTVALSGEAADEVFGGYGWLHNPVVQEREMFPWITAGMIGASPNTQPAEMYNLDMLIATNPLEAVADGYATAVAEIGQLETDSAHEQRMRVLSYLHLTRFLRMMLDRKDRMSMAVGLEVRVPFCDHRLVEYVYNTPWSMKTYDGQEKSLLRGATRDLLPRSIVERRKSPYPVTQDRAYGEALQQQAKQLLGEDGPVFQIVSRDWLAESVATAPGELALATRNGLERALDTAIWLDAYRPEVTM</sequence>
<evidence type="ECO:0000256" key="4">
    <source>
        <dbReference type="ARBA" id="ARBA00022741"/>
    </source>
</evidence>
<dbReference type="GO" id="GO:0005829">
    <property type="term" value="C:cytosol"/>
    <property type="evidence" value="ECO:0007669"/>
    <property type="project" value="TreeGrafter"/>
</dbReference>
<evidence type="ECO:0000313" key="14">
    <source>
        <dbReference type="Proteomes" id="UP000630936"/>
    </source>
</evidence>
<keyword evidence="4 10" id="KW-0547">Nucleotide-binding</keyword>
<dbReference type="PROSITE" id="PS51278">
    <property type="entry name" value="GATASE_TYPE_2"/>
    <property type="match status" value="1"/>
</dbReference>
<dbReference type="InterPro" id="IPR006426">
    <property type="entry name" value="Asn_synth_AEB"/>
</dbReference>
<organism evidence="13 14">
    <name type="scientific">Streptomyces inusitatus</name>
    <dbReference type="NCBI Taxonomy" id="68221"/>
    <lineage>
        <taxon>Bacteria</taxon>
        <taxon>Bacillati</taxon>
        <taxon>Actinomycetota</taxon>
        <taxon>Actinomycetes</taxon>
        <taxon>Kitasatosporales</taxon>
        <taxon>Streptomycetaceae</taxon>
        <taxon>Streptomyces</taxon>
    </lineage>
</organism>
<feature type="site" description="Important for beta-aspartyl-AMP intermediate formation" evidence="11">
    <location>
        <position position="379"/>
    </location>
</feature>
<feature type="active site" description="For GATase activity" evidence="9">
    <location>
        <position position="2"/>
    </location>
</feature>
<evidence type="ECO:0000256" key="5">
    <source>
        <dbReference type="ARBA" id="ARBA00022840"/>
    </source>
</evidence>